<protein>
    <recommendedName>
        <fullName evidence="4">Lipocalin-like domain-containing protein</fullName>
    </recommendedName>
</protein>
<sequence>MKTTVNIVFAILVLAMSQSCSKPAPAVEFEGTKWLMTSYSKSCNQDDYLQKTFDCEQENCVEYYFDGTLLIINSYDSLGIPVNYQYEYYKNGNQLHYDTNEVLDDEIGEVYVSYHILGKTLYFDEFVIEGCQIEREFIAIE</sequence>
<name>A0ABT3RW72_9BACT</name>
<reference evidence="2 3" key="1">
    <citation type="submission" date="2022-11" db="EMBL/GenBank/DDBJ databases">
        <title>The characterization of three novel Bacteroidetes species and genomic analysis of their roles in tidal elemental geochemical cycles.</title>
        <authorList>
            <person name="Ma K."/>
        </authorList>
    </citation>
    <scope>NUCLEOTIDE SEQUENCE [LARGE SCALE GENOMIC DNA]</scope>
    <source>
        <strain evidence="2 3">M17</strain>
    </source>
</reference>
<dbReference type="PROSITE" id="PS51257">
    <property type="entry name" value="PROKAR_LIPOPROTEIN"/>
    <property type="match status" value="1"/>
</dbReference>
<feature type="signal peptide" evidence="1">
    <location>
        <begin position="1"/>
        <end position="26"/>
    </location>
</feature>
<evidence type="ECO:0000313" key="2">
    <source>
        <dbReference type="EMBL" id="MCX2746033.1"/>
    </source>
</evidence>
<keyword evidence="3" id="KW-1185">Reference proteome</keyword>
<gene>
    <name evidence="2" type="ORF">OO013_19290</name>
</gene>
<organism evidence="2 3">
    <name type="scientific">Mangrovivirga halotolerans</name>
    <dbReference type="NCBI Taxonomy" id="2993936"/>
    <lineage>
        <taxon>Bacteria</taxon>
        <taxon>Pseudomonadati</taxon>
        <taxon>Bacteroidota</taxon>
        <taxon>Cytophagia</taxon>
        <taxon>Cytophagales</taxon>
        <taxon>Mangrovivirgaceae</taxon>
        <taxon>Mangrovivirga</taxon>
    </lineage>
</organism>
<evidence type="ECO:0000313" key="3">
    <source>
        <dbReference type="Proteomes" id="UP001209885"/>
    </source>
</evidence>
<proteinExistence type="predicted"/>
<keyword evidence="1" id="KW-0732">Signal</keyword>
<comment type="caution">
    <text evidence="2">The sequence shown here is derived from an EMBL/GenBank/DDBJ whole genome shotgun (WGS) entry which is preliminary data.</text>
</comment>
<feature type="chain" id="PRO_5045209506" description="Lipocalin-like domain-containing protein" evidence="1">
    <location>
        <begin position="27"/>
        <end position="141"/>
    </location>
</feature>
<accession>A0ABT3RW72</accession>
<dbReference type="Proteomes" id="UP001209885">
    <property type="component" value="Unassembled WGS sequence"/>
</dbReference>
<dbReference type="EMBL" id="JAPFQN010000013">
    <property type="protein sequence ID" value="MCX2746033.1"/>
    <property type="molecule type" value="Genomic_DNA"/>
</dbReference>
<evidence type="ECO:0000256" key="1">
    <source>
        <dbReference type="SAM" id="SignalP"/>
    </source>
</evidence>
<dbReference type="RefSeq" id="WP_266058700.1">
    <property type="nucleotide sequence ID" value="NZ_JAPFQN010000013.1"/>
</dbReference>
<evidence type="ECO:0008006" key="4">
    <source>
        <dbReference type="Google" id="ProtNLM"/>
    </source>
</evidence>